<dbReference type="PROSITE" id="PS50887">
    <property type="entry name" value="GGDEF"/>
    <property type="match status" value="1"/>
</dbReference>
<keyword evidence="6" id="KW-1185">Reference proteome</keyword>
<dbReference type="InterPro" id="IPR050469">
    <property type="entry name" value="Diguanylate_Cyclase"/>
</dbReference>
<dbReference type="SMART" id="SM00267">
    <property type="entry name" value="GGDEF"/>
    <property type="match status" value="1"/>
</dbReference>
<dbReference type="AlphaFoldDB" id="A0A1H9CA64"/>
<evidence type="ECO:0000259" key="4">
    <source>
        <dbReference type="PROSITE" id="PS50887"/>
    </source>
</evidence>
<dbReference type="PANTHER" id="PTHR45138:SF9">
    <property type="entry name" value="DIGUANYLATE CYCLASE DGCM-RELATED"/>
    <property type="match status" value="1"/>
</dbReference>
<reference evidence="5 6" key="1">
    <citation type="submission" date="2016-10" db="EMBL/GenBank/DDBJ databases">
        <authorList>
            <person name="de Groot N.N."/>
        </authorList>
    </citation>
    <scope>NUCLEOTIDE SEQUENCE [LARGE SCALE GENOMIC DNA]</scope>
    <source>
        <strain evidence="5 6">B25</strain>
    </source>
</reference>
<dbReference type="CDD" id="cd01949">
    <property type="entry name" value="GGDEF"/>
    <property type="match status" value="1"/>
</dbReference>
<evidence type="ECO:0000313" key="6">
    <source>
        <dbReference type="Proteomes" id="UP000182360"/>
    </source>
</evidence>
<protein>
    <recommendedName>
        <fullName evidence="1">diguanylate cyclase</fullName>
        <ecNumber evidence="1">2.7.7.65</ecNumber>
    </recommendedName>
</protein>
<dbReference type="EMBL" id="FOFU01000002">
    <property type="protein sequence ID" value="SEP98130.1"/>
    <property type="molecule type" value="Genomic_DNA"/>
</dbReference>
<dbReference type="OrthoDB" id="9804955at2"/>
<dbReference type="SUPFAM" id="SSF55073">
    <property type="entry name" value="Nucleotide cyclase"/>
    <property type="match status" value="1"/>
</dbReference>
<dbReference type="Proteomes" id="UP000182360">
    <property type="component" value="Unassembled WGS sequence"/>
</dbReference>
<dbReference type="Pfam" id="PF00990">
    <property type="entry name" value="GGDEF"/>
    <property type="match status" value="1"/>
</dbReference>
<proteinExistence type="predicted"/>
<organism evidence="5 6">
    <name type="scientific">Treponema bryantii</name>
    <dbReference type="NCBI Taxonomy" id="163"/>
    <lineage>
        <taxon>Bacteria</taxon>
        <taxon>Pseudomonadati</taxon>
        <taxon>Spirochaetota</taxon>
        <taxon>Spirochaetia</taxon>
        <taxon>Spirochaetales</taxon>
        <taxon>Treponemataceae</taxon>
        <taxon>Treponema</taxon>
    </lineage>
</organism>
<dbReference type="EC" id="2.7.7.65" evidence="1"/>
<dbReference type="PANTHER" id="PTHR45138">
    <property type="entry name" value="REGULATORY COMPONENTS OF SENSORY TRANSDUCTION SYSTEM"/>
    <property type="match status" value="1"/>
</dbReference>
<comment type="catalytic activity">
    <reaction evidence="2">
        <text>2 GTP = 3',3'-c-di-GMP + 2 diphosphate</text>
        <dbReference type="Rhea" id="RHEA:24898"/>
        <dbReference type="ChEBI" id="CHEBI:33019"/>
        <dbReference type="ChEBI" id="CHEBI:37565"/>
        <dbReference type="ChEBI" id="CHEBI:58805"/>
        <dbReference type="EC" id="2.7.7.65"/>
    </reaction>
</comment>
<feature type="transmembrane region" description="Helical" evidence="3">
    <location>
        <begin position="186"/>
        <end position="208"/>
    </location>
</feature>
<dbReference type="InterPro" id="IPR029787">
    <property type="entry name" value="Nucleotide_cyclase"/>
</dbReference>
<evidence type="ECO:0000256" key="1">
    <source>
        <dbReference type="ARBA" id="ARBA00012528"/>
    </source>
</evidence>
<keyword evidence="3" id="KW-0472">Membrane</keyword>
<name>A0A1H9CA64_9SPIR</name>
<dbReference type="GO" id="GO:0052621">
    <property type="term" value="F:diguanylate cyclase activity"/>
    <property type="evidence" value="ECO:0007669"/>
    <property type="project" value="UniProtKB-EC"/>
</dbReference>
<feature type="domain" description="GGDEF" evidence="4">
    <location>
        <begin position="323"/>
        <end position="458"/>
    </location>
</feature>
<dbReference type="Gene3D" id="3.30.70.270">
    <property type="match status" value="1"/>
</dbReference>
<dbReference type="NCBIfam" id="TIGR00254">
    <property type="entry name" value="GGDEF"/>
    <property type="match status" value="1"/>
</dbReference>
<dbReference type="InterPro" id="IPR043128">
    <property type="entry name" value="Rev_trsase/Diguanyl_cyclase"/>
</dbReference>
<sequence>MKSRASFSKLSVLVISILLLVVNGALGTILILQSRNDLRQQMQGRMLDILNSAASLLDGDVLEKLQKEDEDTPEYQYSLGILRAFQDNFKLDYIYGIRDMGNKQFSFTIDPAPVDPGEFGEPIVYTDALYSASLGIAAFDKEPYEDKWGRFYSAYVPVFNSKGKVGGIIAVDADADWYEKRLREHIITVLIICIVSLLAGGIIVFLVISKLHRRLSFINIEMNLLTEEVDELAHALKIASGRRSDSFEYNDSYKLYEEDSQSLKRDEFEELYNCLKYVRNELQQYIDDAHKMAYTDALTGAANRNAYVEIIKELDAQLAERELDFSIAVFDINGLKPANDSFGHDYGDMLIITASDILKDFVGSENLYRIGGDEFAAVLDISDDKKLDEIFKAIDSAVAETNEKNTEFNSEAPLAISKGYAIYASGKDSDVQSVFRRADEQMYSDKAAYYKKHDRRHR</sequence>
<keyword evidence="3" id="KW-1133">Transmembrane helix</keyword>
<evidence type="ECO:0000256" key="3">
    <source>
        <dbReference type="SAM" id="Phobius"/>
    </source>
</evidence>
<evidence type="ECO:0000256" key="2">
    <source>
        <dbReference type="ARBA" id="ARBA00034247"/>
    </source>
</evidence>
<dbReference type="RefSeq" id="WP_074641092.1">
    <property type="nucleotide sequence ID" value="NZ_FOFU01000002.1"/>
</dbReference>
<dbReference type="InterPro" id="IPR000160">
    <property type="entry name" value="GGDEF_dom"/>
</dbReference>
<keyword evidence="3" id="KW-0812">Transmembrane</keyword>
<accession>A0A1H9CA64</accession>
<evidence type="ECO:0000313" key="5">
    <source>
        <dbReference type="EMBL" id="SEP98130.1"/>
    </source>
</evidence>
<gene>
    <name evidence="5" type="ORF">SAMN04487977_102104</name>
</gene>